<protein>
    <submittedName>
        <fullName evidence="1">Uncharacterized protein</fullName>
    </submittedName>
</protein>
<dbReference type="EMBL" id="SPNV01000277">
    <property type="protein sequence ID" value="KAF5857098.1"/>
    <property type="molecule type" value="Genomic_DNA"/>
</dbReference>
<name>A0A8H6A0C5_PETAA</name>
<evidence type="ECO:0000313" key="1">
    <source>
        <dbReference type="EMBL" id="KAF5857098.1"/>
    </source>
</evidence>
<dbReference type="AlphaFoldDB" id="A0A8H6A0C5"/>
<proteinExistence type="predicted"/>
<reference evidence="1 2" key="1">
    <citation type="submission" date="2019-04" db="EMBL/GenBank/DDBJ databases">
        <title>Aspergillus burnettii sp. nov., novel species from soil in southeast Queensland.</title>
        <authorList>
            <person name="Gilchrist C.L.M."/>
            <person name="Pitt J.I."/>
            <person name="Lange L."/>
            <person name="Lacey H.J."/>
            <person name="Vuong D."/>
            <person name="Midgley D.J."/>
            <person name="Greenfield P."/>
            <person name="Bradbury M."/>
            <person name="Lacey E."/>
            <person name="Busk P.K."/>
            <person name="Pilgaard B."/>
            <person name="Chooi Y.H."/>
            <person name="Piggott A.M."/>
        </authorList>
    </citation>
    <scope>NUCLEOTIDE SEQUENCE [LARGE SCALE GENOMIC DNA]</scope>
    <source>
        <strain evidence="1 2">FRR 5400</strain>
    </source>
</reference>
<organism evidence="1 2">
    <name type="scientific">Petromyces alliaceus</name>
    <name type="common">Aspergillus alliaceus</name>
    <dbReference type="NCBI Taxonomy" id="209559"/>
    <lineage>
        <taxon>Eukaryota</taxon>
        <taxon>Fungi</taxon>
        <taxon>Dikarya</taxon>
        <taxon>Ascomycota</taxon>
        <taxon>Pezizomycotina</taxon>
        <taxon>Eurotiomycetes</taxon>
        <taxon>Eurotiomycetidae</taxon>
        <taxon>Eurotiales</taxon>
        <taxon>Aspergillaceae</taxon>
        <taxon>Aspergillus</taxon>
        <taxon>Aspergillus subgen. Circumdati</taxon>
    </lineage>
</organism>
<comment type="caution">
    <text evidence="1">The sequence shown here is derived from an EMBL/GenBank/DDBJ whole genome shotgun (WGS) entry which is preliminary data.</text>
</comment>
<evidence type="ECO:0000313" key="2">
    <source>
        <dbReference type="Proteomes" id="UP000541154"/>
    </source>
</evidence>
<gene>
    <name evidence="1" type="ORF">ETB97_006277</name>
</gene>
<keyword evidence="2" id="KW-1185">Reference proteome</keyword>
<sequence>MVASGLIERPLASVLCGDPNVTLSIINWALVWLSEKCLPGENKFPNNVRDKLHLHKTDKLAGFWHALGQPRQGLHQAGPFDRWTGGTMGTCNGLNDAKIATKIVNEKGAL</sequence>
<accession>A0A8H6A0C5</accession>
<dbReference type="Proteomes" id="UP000541154">
    <property type="component" value="Unassembled WGS sequence"/>
</dbReference>